<reference evidence="3" key="1">
    <citation type="submission" date="2020-01" db="EMBL/GenBank/DDBJ databases">
        <title>Phosphoaccumulans saitamaens gen. nov., sp. nov., a polyphosphate accumulating bacterium isolated from surface river water.</title>
        <authorList>
            <person name="Watanabe K."/>
            <person name="Suda W."/>
        </authorList>
    </citation>
    <scope>NUCLEOTIDE SEQUENCE [LARGE SCALE GENOMIC DNA]</scope>
    <source>
        <strain evidence="3">ICHIAU1</strain>
    </source>
</reference>
<dbReference type="Proteomes" id="UP000463961">
    <property type="component" value="Chromosome"/>
</dbReference>
<dbReference type="RefSeq" id="WP_162049317.1">
    <property type="nucleotide sequence ID" value="NZ_AP019011.1"/>
</dbReference>
<organism evidence="2 3">
    <name type="scientific">Fluviibacter phosphoraccumulans</name>
    <dbReference type="NCBI Taxonomy" id="1751046"/>
    <lineage>
        <taxon>Bacteria</taxon>
        <taxon>Pseudomonadati</taxon>
        <taxon>Pseudomonadota</taxon>
        <taxon>Betaproteobacteria</taxon>
        <taxon>Rhodocyclales</taxon>
        <taxon>Fluviibacteraceae</taxon>
        <taxon>Fluviibacter</taxon>
    </lineage>
</organism>
<evidence type="ECO:0000313" key="3">
    <source>
        <dbReference type="Proteomes" id="UP000463961"/>
    </source>
</evidence>
<gene>
    <name evidence="2" type="ORF">ICHIAU1_23340</name>
</gene>
<evidence type="ECO:0000256" key="1">
    <source>
        <dbReference type="SAM" id="MobiDB-lite"/>
    </source>
</evidence>
<sequence>MARIRTVKPEFWTSEQIMEITPLARLAFIALWSFSDDNGVHPASYKTLRAEAFAGDEITADVVAELVAEMLRERLLGEFESSGKRYWYVTGWAKHQRIDKPTYRHPEPPRESTCLGGCAEHSANARRVLDEPSPPEGNGKEGNGKEEAIASVTGKPETCALSADNQPTCPASEIVALYHELMPLNPQVKVLSEARKRVIRARWKEASLLASKPFGYSNRQEGLAAWREFFSVCAESDFLTGKAVASPGRPPFVADIDFLMSPKGFAGCLENKYHREAP</sequence>
<proteinExistence type="predicted"/>
<dbReference type="AlphaFoldDB" id="A0A679HVB0"/>
<protein>
    <submittedName>
        <fullName evidence="2">Uncharacterized protein</fullName>
    </submittedName>
</protein>
<name>A0A679HVB0_9RHOO</name>
<evidence type="ECO:0000313" key="2">
    <source>
        <dbReference type="EMBL" id="BBU70051.1"/>
    </source>
</evidence>
<keyword evidence="3" id="KW-1185">Reference proteome</keyword>
<accession>A0A679HVB0</accession>
<dbReference type="EMBL" id="AP022345">
    <property type="protein sequence ID" value="BBU70051.1"/>
    <property type="molecule type" value="Genomic_DNA"/>
</dbReference>
<dbReference type="OrthoDB" id="5526813at2"/>
<feature type="region of interest" description="Disordered" evidence="1">
    <location>
        <begin position="125"/>
        <end position="147"/>
    </location>
</feature>
<feature type="compositionally biased region" description="Basic and acidic residues" evidence="1">
    <location>
        <begin position="138"/>
        <end position="147"/>
    </location>
</feature>